<evidence type="ECO:0000313" key="3">
    <source>
        <dbReference type="Proteomes" id="UP000182237"/>
    </source>
</evidence>
<dbReference type="GO" id="GO:0008270">
    <property type="term" value="F:zinc ion binding"/>
    <property type="evidence" value="ECO:0007669"/>
    <property type="project" value="InterPro"/>
</dbReference>
<dbReference type="OrthoDB" id="4412276at2"/>
<reference evidence="2 3" key="1">
    <citation type="submission" date="2016-10" db="EMBL/GenBank/DDBJ databases">
        <authorList>
            <person name="de Groot N.N."/>
        </authorList>
    </citation>
    <scope>NUCLEOTIDE SEQUENCE [LARGE SCALE GENOMIC DNA]</scope>
    <source>
        <strain evidence="2 3">DSM 45434</strain>
    </source>
</reference>
<dbReference type="InterPro" id="IPR003615">
    <property type="entry name" value="HNH_nuc"/>
</dbReference>
<sequence>MDSFTEFLGRARGGVDVLEHFDAHVALDAGVDAATVRAWKTVHAAYFGPTRYRKQQRSAREQARQRRTSLAKLVLIERLIRHIDAADQRWKLRRRLLNLSGRCETLRRHAKSIVPARQRPPRPAGLWCAPTSREGMREIRITAPERFVAGLDYALRSRIDRARPAAKQMLDAFTTLVRGGGGAPEGVYRPIVAVPVSALYSVRRGVTGSDICLIATDGTSVSLAELLKHNFGEELEVAAFHPVEGPLALFRAHRHANAHQRDLLKMAQPECSWVACHRPAESCDMHHITAWSKGGTTNVENLAPLCSFHNSVNDDDPARRRWGRIENVAGRPTWISPRGYAVANTTAHSAMQMLFGDPPDPPAPVPRP</sequence>
<dbReference type="InterPro" id="IPR002711">
    <property type="entry name" value="HNH"/>
</dbReference>
<dbReference type="CDD" id="cd00085">
    <property type="entry name" value="HNHc"/>
    <property type="match status" value="1"/>
</dbReference>
<keyword evidence="2" id="KW-0255">Endonuclease</keyword>
<keyword evidence="2" id="KW-0378">Hydrolase</keyword>
<dbReference type="GO" id="GO:0003676">
    <property type="term" value="F:nucleic acid binding"/>
    <property type="evidence" value="ECO:0007669"/>
    <property type="project" value="InterPro"/>
</dbReference>
<organism evidence="2 3">
    <name type="scientific">Corynebacterium timonense</name>
    <dbReference type="NCBI Taxonomy" id="441500"/>
    <lineage>
        <taxon>Bacteria</taxon>
        <taxon>Bacillati</taxon>
        <taxon>Actinomycetota</taxon>
        <taxon>Actinomycetes</taxon>
        <taxon>Mycobacteriales</taxon>
        <taxon>Corynebacteriaceae</taxon>
        <taxon>Corynebacterium</taxon>
    </lineage>
</organism>
<dbReference type="eggNOG" id="COG1403">
    <property type="taxonomic scope" value="Bacteria"/>
</dbReference>
<dbReference type="SMART" id="SM00507">
    <property type="entry name" value="HNHc"/>
    <property type="match status" value="1"/>
</dbReference>
<feature type="domain" description="HNH nuclease" evidence="1">
    <location>
        <begin position="260"/>
        <end position="311"/>
    </location>
</feature>
<dbReference type="Proteomes" id="UP000182237">
    <property type="component" value="Chromosome I"/>
</dbReference>
<gene>
    <name evidence="2" type="ORF">SAMN04488539_1902</name>
</gene>
<dbReference type="GO" id="GO:0004519">
    <property type="term" value="F:endonuclease activity"/>
    <property type="evidence" value="ECO:0007669"/>
    <property type="project" value="UniProtKB-KW"/>
</dbReference>
<keyword evidence="2" id="KW-0540">Nuclease</keyword>
<evidence type="ECO:0000313" key="2">
    <source>
        <dbReference type="EMBL" id="SDS55319.1"/>
    </source>
</evidence>
<evidence type="ECO:0000259" key="1">
    <source>
        <dbReference type="SMART" id="SM00507"/>
    </source>
</evidence>
<protein>
    <submittedName>
        <fullName evidence="2">HNH endonuclease</fullName>
    </submittedName>
</protein>
<dbReference type="Gene3D" id="1.10.30.50">
    <property type="match status" value="1"/>
</dbReference>
<dbReference type="STRING" id="1203190.GCA_000312345_01020"/>
<name>A0A1H1T6Q5_9CORY</name>
<dbReference type="Pfam" id="PF01844">
    <property type="entry name" value="HNH"/>
    <property type="match status" value="1"/>
</dbReference>
<proteinExistence type="predicted"/>
<keyword evidence="3" id="KW-1185">Reference proteome</keyword>
<dbReference type="EMBL" id="LT629765">
    <property type="protein sequence ID" value="SDS55319.1"/>
    <property type="molecule type" value="Genomic_DNA"/>
</dbReference>
<dbReference type="AlphaFoldDB" id="A0A1H1T6Q5"/>
<accession>A0A1H1T6Q5</accession>
<dbReference type="RefSeq" id="WP_019193860.1">
    <property type="nucleotide sequence ID" value="NZ_LT629765.1"/>
</dbReference>